<dbReference type="InterPro" id="IPR033181">
    <property type="entry name" value="Mic26_fungi"/>
</dbReference>
<gene>
    <name evidence="3" type="ORF">Cboi02_000531600</name>
</gene>
<dbReference type="InterPro" id="IPR019166">
    <property type="entry name" value="MIC26/MIC27"/>
</dbReference>
<evidence type="ECO:0000313" key="3">
    <source>
        <dbReference type="EMBL" id="GME76796.1"/>
    </source>
</evidence>
<keyword evidence="4" id="KW-1185">Reference proteome</keyword>
<dbReference type="EMBL" id="BSXN01002505">
    <property type="protein sequence ID" value="GME76796.1"/>
    <property type="molecule type" value="Genomic_DNA"/>
</dbReference>
<keyword evidence="1" id="KW-0496">Mitochondrion</keyword>
<dbReference type="Pfam" id="PF09769">
    <property type="entry name" value="ApoO"/>
    <property type="match status" value="1"/>
</dbReference>
<comment type="function">
    <text evidence="1">Component of the MICOS complex, a large protein complex of the mitochondrial inner membrane that plays crucial roles in the maintenance of crista junctions, inner membrane architecture, and formation of contact sites to the outer membrane.</text>
</comment>
<dbReference type="PANTHER" id="PTHR28268:SF1">
    <property type="entry name" value="MICOS SUBUNIT MIC26"/>
    <property type="match status" value="1"/>
</dbReference>
<keyword evidence="1" id="KW-0472">Membrane</keyword>
<evidence type="ECO:0000256" key="2">
    <source>
        <dbReference type="SAM" id="Coils"/>
    </source>
</evidence>
<organism evidence="3 4">
    <name type="scientific">Candida boidinii</name>
    <name type="common">Yeast</name>
    <dbReference type="NCBI Taxonomy" id="5477"/>
    <lineage>
        <taxon>Eukaryota</taxon>
        <taxon>Fungi</taxon>
        <taxon>Dikarya</taxon>
        <taxon>Ascomycota</taxon>
        <taxon>Saccharomycotina</taxon>
        <taxon>Pichiomycetes</taxon>
        <taxon>Pichiales</taxon>
        <taxon>Pichiaceae</taxon>
        <taxon>Ogataea</taxon>
        <taxon>Ogataea/Candida clade</taxon>
    </lineage>
</organism>
<evidence type="ECO:0000256" key="1">
    <source>
        <dbReference type="RuleBase" id="RU363021"/>
    </source>
</evidence>
<dbReference type="AlphaFoldDB" id="A0A9W6T5J6"/>
<comment type="subunit">
    <text evidence="1">Component of the mitochondrial contact site and cristae organizing system (MICOS) complex.</text>
</comment>
<dbReference type="GO" id="GO:0061617">
    <property type="term" value="C:MICOS complex"/>
    <property type="evidence" value="ECO:0007669"/>
    <property type="project" value="UniProtKB-UniRule"/>
</dbReference>
<name>A0A9W6T5J6_CANBO</name>
<comment type="caution">
    <text evidence="3">The sequence shown here is derived from an EMBL/GenBank/DDBJ whole genome shotgun (WGS) entry which is preliminary data.</text>
</comment>
<dbReference type="PANTHER" id="PTHR28268">
    <property type="entry name" value="MICOS SUBUNIT MIC26"/>
    <property type="match status" value="1"/>
</dbReference>
<dbReference type="GO" id="GO:0044284">
    <property type="term" value="C:mitochondrial crista junction"/>
    <property type="evidence" value="ECO:0007669"/>
    <property type="project" value="TreeGrafter"/>
</dbReference>
<protein>
    <recommendedName>
        <fullName evidence="1">MICOS complex subunit</fullName>
    </recommendedName>
</protein>
<feature type="coiled-coil region" evidence="2">
    <location>
        <begin position="80"/>
        <end position="107"/>
    </location>
</feature>
<keyword evidence="1" id="KW-0999">Mitochondrion inner membrane</keyword>
<dbReference type="Proteomes" id="UP001165120">
    <property type="component" value="Unassembled WGS sequence"/>
</dbReference>
<dbReference type="GO" id="GO:0042407">
    <property type="term" value="P:cristae formation"/>
    <property type="evidence" value="ECO:0007669"/>
    <property type="project" value="InterPro"/>
</dbReference>
<proteinExistence type="predicted"/>
<evidence type="ECO:0000313" key="4">
    <source>
        <dbReference type="Proteomes" id="UP001165120"/>
    </source>
</evidence>
<keyword evidence="2" id="KW-0175">Coiled coil</keyword>
<comment type="subcellular location">
    <subcellularLocation>
        <location evidence="1">Mitochondrion inner membrane</location>
    </subcellularLocation>
</comment>
<reference evidence="3" key="1">
    <citation type="submission" date="2023-04" db="EMBL/GenBank/DDBJ databases">
        <title>Candida boidinii NBRC 10035.</title>
        <authorList>
            <person name="Ichikawa N."/>
            <person name="Sato H."/>
            <person name="Tonouchi N."/>
        </authorList>
    </citation>
    <scope>NUCLEOTIDE SEQUENCE</scope>
    <source>
        <strain evidence="3">NBRC 10035</strain>
    </source>
</reference>
<accession>A0A9W6T5J6</accession>
<sequence>MVFRSLVKVGLPMAMLTTYTYNTRNIIKNDSKKRQFYNDNSKEEAATGTIGGELNSESKLIEGQSVQSPPFLESQLKGARELLVEYLKAAENNYSEASQQYFEAERKITDTLSSLHDKREKLFPDSLYVVAGTLAGSIFARRRNILVRATLPIAFGLVSFKYFLPSTFENTFDR</sequence>